<comment type="caution">
    <text evidence="7">The sequence shown here is derived from an EMBL/GenBank/DDBJ whole genome shotgun (WGS) entry which is preliminary data.</text>
</comment>
<gene>
    <name evidence="7" type="ORF">Rsub_08777</name>
</gene>
<keyword evidence="2 5" id="KW-0378">Hydrolase</keyword>
<dbReference type="Gene3D" id="3.30.420.150">
    <property type="entry name" value="Exopolyphosphatase. Domain 2"/>
    <property type="match status" value="1"/>
</dbReference>
<feature type="region of interest" description="Disordered" evidence="6">
    <location>
        <begin position="35"/>
        <end position="58"/>
    </location>
</feature>
<feature type="active site" description="Proton acceptor" evidence="3">
    <location>
        <position position="194"/>
    </location>
</feature>
<dbReference type="Pfam" id="PF01150">
    <property type="entry name" value="GDA1_CD39"/>
    <property type="match status" value="1"/>
</dbReference>
<dbReference type="GO" id="GO:0017110">
    <property type="term" value="F:nucleoside diphosphate phosphatase activity"/>
    <property type="evidence" value="ECO:0007669"/>
    <property type="project" value="TreeGrafter"/>
</dbReference>
<dbReference type="PANTHER" id="PTHR11782">
    <property type="entry name" value="ADENOSINE/GUANOSINE DIPHOSPHATASE"/>
    <property type="match status" value="1"/>
</dbReference>
<evidence type="ECO:0000313" key="8">
    <source>
        <dbReference type="Proteomes" id="UP000247498"/>
    </source>
</evidence>
<feature type="binding site" evidence="4">
    <location>
        <begin position="224"/>
        <end position="228"/>
    </location>
    <ligand>
        <name>ATP</name>
        <dbReference type="ChEBI" id="CHEBI:30616"/>
    </ligand>
</feature>
<dbReference type="EMBL" id="BDRX01000076">
    <property type="protein sequence ID" value="GBF96232.1"/>
    <property type="molecule type" value="Genomic_DNA"/>
</dbReference>
<feature type="compositionally biased region" description="Low complexity" evidence="6">
    <location>
        <begin position="47"/>
        <end position="58"/>
    </location>
</feature>
<sequence>MFKRKERLRDRLWRLRGLGFVGFVAALLLLAARASPPRAAPPPPPLGRRFGPRGAAASPPAAALLEGEQAVHSVVIDAGSTGSRVSVYRFARGAGGALRLLNATFSAVKPGLSSYADAPSAAAASLRPLLEAAAGTVTPAEAAGTALSLKATAGLRLLPGKKADDILQAVGVVLRESPFLLKPGAVGIMDGAHEGAYAWLTLNYLLGRLGAGPDATVAAIDLGGGSVQEAFALPEAEAAGAPEGYVTAVRAGPQRYTVYVHSYLGFGLMAARAKVIESGLNSSSNGSSGNSGSSGGNSSSGGSGNSTGSGGVSHPCFARGTRLSYSYAGRDYKVDEVIDAGDFKRCAEAALKALDHDRDCGGPKGSCSFNGAWRGKPASMRRVYYVSSFFFDRALDAGIIADPAATEWRTTPKEFARRAAAVCGKDPAEIAAQFELQDAAAAPYFCLDLSFCHTVLTEGFDLAESDHLTLVKKVEHNGQLIEASWPLGAAIDELSAAAGAGAAEGRGGGGGPRRLLERLWGTRVEARALAPL</sequence>
<feature type="compositionally biased region" description="Low complexity" evidence="6">
    <location>
        <begin position="281"/>
        <end position="291"/>
    </location>
</feature>
<evidence type="ECO:0000313" key="7">
    <source>
        <dbReference type="EMBL" id="GBF96232.1"/>
    </source>
</evidence>
<dbReference type="STRING" id="307507.A0A2V0PBB8"/>
<evidence type="ECO:0000256" key="6">
    <source>
        <dbReference type="SAM" id="MobiDB-lite"/>
    </source>
</evidence>
<dbReference type="GO" id="GO:0005524">
    <property type="term" value="F:ATP binding"/>
    <property type="evidence" value="ECO:0007669"/>
    <property type="project" value="UniProtKB-KW"/>
</dbReference>
<dbReference type="Gene3D" id="3.30.420.40">
    <property type="match status" value="1"/>
</dbReference>
<name>A0A2V0PBB8_9CHLO</name>
<dbReference type="PANTHER" id="PTHR11782:SF83">
    <property type="entry name" value="GUANOSINE-DIPHOSPHATASE"/>
    <property type="match status" value="1"/>
</dbReference>
<dbReference type="Proteomes" id="UP000247498">
    <property type="component" value="Unassembled WGS sequence"/>
</dbReference>
<evidence type="ECO:0000256" key="2">
    <source>
        <dbReference type="ARBA" id="ARBA00022801"/>
    </source>
</evidence>
<protein>
    <recommendedName>
        <fullName evidence="9">Apyrase</fullName>
    </recommendedName>
</protein>
<keyword evidence="4" id="KW-0067">ATP-binding</keyword>
<evidence type="ECO:0000256" key="4">
    <source>
        <dbReference type="PIRSR" id="PIRSR600407-2"/>
    </source>
</evidence>
<feature type="compositionally biased region" description="Gly residues" evidence="6">
    <location>
        <begin position="292"/>
        <end position="311"/>
    </location>
</feature>
<organism evidence="7 8">
    <name type="scientific">Raphidocelis subcapitata</name>
    <dbReference type="NCBI Taxonomy" id="307507"/>
    <lineage>
        <taxon>Eukaryota</taxon>
        <taxon>Viridiplantae</taxon>
        <taxon>Chlorophyta</taxon>
        <taxon>core chlorophytes</taxon>
        <taxon>Chlorophyceae</taxon>
        <taxon>CS clade</taxon>
        <taxon>Sphaeropleales</taxon>
        <taxon>Selenastraceae</taxon>
        <taxon>Raphidocelis</taxon>
    </lineage>
</organism>
<evidence type="ECO:0000256" key="1">
    <source>
        <dbReference type="ARBA" id="ARBA00009283"/>
    </source>
</evidence>
<dbReference type="OrthoDB" id="6372431at2759"/>
<dbReference type="InParanoid" id="A0A2V0PBB8"/>
<evidence type="ECO:0000256" key="3">
    <source>
        <dbReference type="PIRSR" id="PIRSR600407-1"/>
    </source>
</evidence>
<dbReference type="GO" id="GO:0016020">
    <property type="term" value="C:membrane"/>
    <property type="evidence" value="ECO:0007669"/>
    <property type="project" value="TreeGrafter"/>
</dbReference>
<keyword evidence="4" id="KW-0547">Nucleotide-binding</keyword>
<evidence type="ECO:0000256" key="5">
    <source>
        <dbReference type="RuleBase" id="RU003833"/>
    </source>
</evidence>
<keyword evidence="8" id="KW-1185">Reference proteome</keyword>
<feature type="region of interest" description="Disordered" evidence="6">
    <location>
        <begin position="281"/>
        <end position="311"/>
    </location>
</feature>
<dbReference type="PROSITE" id="PS01238">
    <property type="entry name" value="GDA1_CD39_NTPASE"/>
    <property type="match status" value="1"/>
</dbReference>
<dbReference type="GO" id="GO:0009134">
    <property type="term" value="P:nucleoside diphosphate catabolic process"/>
    <property type="evidence" value="ECO:0007669"/>
    <property type="project" value="TreeGrafter"/>
</dbReference>
<comment type="similarity">
    <text evidence="1 5">Belongs to the GDA1/CD39 NTPase family.</text>
</comment>
<evidence type="ECO:0008006" key="9">
    <source>
        <dbReference type="Google" id="ProtNLM"/>
    </source>
</evidence>
<dbReference type="InterPro" id="IPR000407">
    <property type="entry name" value="GDA1_CD39_NTPase"/>
</dbReference>
<reference evidence="7 8" key="1">
    <citation type="journal article" date="2018" name="Sci. Rep.">
        <title>Raphidocelis subcapitata (=Pseudokirchneriella subcapitata) provides an insight into genome evolution and environmental adaptations in the Sphaeropleales.</title>
        <authorList>
            <person name="Suzuki S."/>
            <person name="Yamaguchi H."/>
            <person name="Nakajima N."/>
            <person name="Kawachi M."/>
        </authorList>
    </citation>
    <scope>NUCLEOTIDE SEQUENCE [LARGE SCALE GENOMIC DNA]</scope>
    <source>
        <strain evidence="7 8">NIES-35</strain>
    </source>
</reference>
<proteinExistence type="inferred from homology"/>
<dbReference type="FunCoup" id="A0A2V0PBB8">
    <property type="interactions" value="2084"/>
</dbReference>
<dbReference type="AlphaFoldDB" id="A0A2V0PBB8"/>
<accession>A0A2V0PBB8</accession>